<proteinExistence type="inferred from homology"/>
<dbReference type="PANTHER" id="PTHR22939:SF129">
    <property type="entry name" value="SERINE PROTEASE HTRA2, MITOCHONDRIAL"/>
    <property type="match status" value="1"/>
</dbReference>
<feature type="domain" description="PDZ" evidence="4">
    <location>
        <begin position="134"/>
        <end position="223"/>
    </location>
</feature>
<evidence type="ECO:0000259" key="4">
    <source>
        <dbReference type="PROSITE" id="PS50106"/>
    </source>
</evidence>
<dbReference type="InterPro" id="IPR036034">
    <property type="entry name" value="PDZ_sf"/>
</dbReference>
<evidence type="ECO:0000313" key="5">
    <source>
        <dbReference type="EMBL" id="MBO1316998.1"/>
    </source>
</evidence>
<dbReference type="RefSeq" id="WP_207856234.1">
    <property type="nucleotide sequence ID" value="NZ_JAFREP010000001.1"/>
</dbReference>
<evidence type="ECO:0000256" key="1">
    <source>
        <dbReference type="ARBA" id="ARBA00010541"/>
    </source>
</evidence>
<feature type="chain" id="PRO_5035258914" evidence="3">
    <location>
        <begin position="27"/>
        <end position="303"/>
    </location>
</feature>
<reference evidence="5" key="1">
    <citation type="submission" date="2021-03" db="EMBL/GenBank/DDBJ databases">
        <authorList>
            <person name="Wang G."/>
        </authorList>
    </citation>
    <scope>NUCLEOTIDE SEQUENCE</scope>
    <source>
        <strain evidence="5">KCTC 12899</strain>
    </source>
</reference>
<sequence length="303" mass="33347">MKRQTLKTWLTVLLVSLMLTVSSLSAGEKSKEKDKGYLGVNIETIKSDGETKVKILKVLPDSAAAKAGLEAEDLIISVNGEVIDTSSGLVEEIIQHHAGDEVLLKVLRDGESKELAAILGEKGDLAESVARRFAFFVPDEDQAFLGINMDQLGPQMARYFKVDQGVLIESVVEGSPAEAAGLEAGDIVQSLDGELVAKPKDLRAAMRKYQPGDEMTVEVIRREKPMSFEVVLGQAEKKIKHFNYHFNNGNSFVIDGDAPHVRIETLQDAENMLHENLELLEAQLQELKSRKSEAAPKPKKEKK</sequence>
<keyword evidence="6" id="KW-1185">Reference proteome</keyword>
<feature type="signal peptide" evidence="3">
    <location>
        <begin position="1"/>
        <end position="26"/>
    </location>
</feature>
<evidence type="ECO:0000256" key="2">
    <source>
        <dbReference type="SAM" id="Coils"/>
    </source>
</evidence>
<keyword evidence="2" id="KW-0175">Coiled coil</keyword>
<organism evidence="5 6">
    <name type="scientific">Acanthopleuribacter pedis</name>
    <dbReference type="NCBI Taxonomy" id="442870"/>
    <lineage>
        <taxon>Bacteria</taxon>
        <taxon>Pseudomonadati</taxon>
        <taxon>Acidobacteriota</taxon>
        <taxon>Holophagae</taxon>
        <taxon>Acanthopleuribacterales</taxon>
        <taxon>Acanthopleuribacteraceae</taxon>
        <taxon>Acanthopleuribacter</taxon>
    </lineage>
</organism>
<accession>A0A8J7U0F1</accession>
<comment type="similarity">
    <text evidence="1">Belongs to the peptidase S1C family.</text>
</comment>
<evidence type="ECO:0000256" key="3">
    <source>
        <dbReference type="SAM" id="SignalP"/>
    </source>
</evidence>
<dbReference type="PANTHER" id="PTHR22939">
    <property type="entry name" value="SERINE PROTEASE FAMILY S1C HTRA-RELATED"/>
    <property type="match status" value="1"/>
</dbReference>
<dbReference type="Gene3D" id="2.30.42.10">
    <property type="match status" value="2"/>
</dbReference>
<dbReference type="PROSITE" id="PS50106">
    <property type="entry name" value="PDZ"/>
    <property type="match status" value="2"/>
</dbReference>
<evidence type="ECO:0000313" key="6">
    <source>
        <dbReference type="Proteomes" id="UP000664417"/>
    </source>
</evidence>
<protein>
    <submittedName>
        <fullName evidence="5">PDZ domain-containing protein</fullName>
    </submittedName>
</protein>
<keyword evidence="3" id="KW-0732">Signal</keyword>
<dbReference type="SMART" id="SM00228">
    <property type="entry name" value="PDZ"/>
    <property type="match status" value="2"/>
</dbReference>
<dbReference type="Proteomes" id="UP000664417">
    <property type="component" value="Unassembled WGS sequence"/>
</dbReference>
<dbReference type="InterPro" id="IPR001478">
    <property type="entry name" value="PDZ"/>
</dbReference>
<comment type="caution">
    <text evidence="5">The sequence shown here is derived from an EMBL/GenBank/DDBJ whole genome shotgun (WGS) entry which is preliminary data.</text>
</comment>
<gene>
    <name evidence="5" type="ORF">J3U88_00900</name>
</gene>
<feature type="coiled-coil region" evidence="2">
    <location>
        <begin position="263"/>
        <end position="290"/>
    </location>
</feature>
<feature type="domain" description="PDZ" evidence="4">
    <location>
        <begin position="18"/>
        <end position="110"/>
    </location>
</feature>
<dbReference type="EMBL" id="JAFREP010000001">
    <property type="protein sequence ID" value="MBO1316998.1"/>
    <property type="molecule type" value="Genomic_DNA"/>
</dbReference>
<dbReference type="Pfam" id="PF13180">
    <property type="entry name" value="PDZ_2"/>
    <property type="match status" value="2"/>
</dbReference>
<dbReference type="SUPFAM" id="SSF50156">
    <property type="entry name" value="PDZ domain-like"/>
    <property type="match status" value="2"/>
</dbReference>
<name>A0A8J7U0F1_9BACT</name>
<dbReference type="AlphaFoldDB" id="A0A8J7U0F1"/>